<dbReference type="SUPFAM" id="SSF52833">
    <property type="entry name" value="Thioredoxin-like"/>
    <property type="match status" value="1"/>
</dbReference>
<accession>A0ABX9SZB7</accession>
<dbReference type="InterPro" id="IPR050983">
    <property type="entry name" value="GST_Omega/HSP26"/>
</dbReference>
<dbReference type="InterPro" id="IPR036249">
    <property type="entry name" value="Thioredoxin-like_sf"/>
</dbReference>
<dbReference type="CDD" id="cd03205">
    <property type="entry name" value="GST_C_6"/>
    <property type="match status" value="1"/>
</dbReference>
<gene>
    <name evidence="2" type="ORF">DFR51_2487</name>
</gene>
<dbReference type="InterPro" id="IPR004045">
    <property type="entry name" value="Glutathione_S-Trfase_N"/>
</dbReference>
<evidence type="ECO:0000313" key="3">
    <source>
        <dbReference type="Proteomes" id="UP000276029"/>
    </source>
</evidence>
<dbReference type="PROSITE" id="PS50404">
    <property type="entry name" value="GST_NTER"/>
    <property type="match status" value="1"/>
</dbReference>
<keyword evidence="3" id="KW-1185">Reference proteome</keyword>
<dbReference type="Gene3D" id="1.20.1050.10">
    <property type="match status" value="1"/>
</dbReference>
<dbReference type="Gene3D" id="3.40.30.10">
    <property type="entry name" value="Glutaredoxin"/>
    <property type="match status" value="1"/>
</dbReference>
<dbReference type="Proteomes" id="UP000276029">
    <property type="component" value="Unassembled WGS sequence"/>
</dbReference>
<organism evidence="2 3">
    <name type="scientific">Sphingosinicella microcystinivorans</name>
    <dbReference type="NCBI Taxonomy" id="335406"/>
    <lineage>
        <taxon>Bacteria</taxon>
        <taxon>Pseudomonadati</taxon>
        <taxon>Pseudomonadota</taxon>
        <taxon>Alphaproteobacteria</taxon>
        <taxon>Sphingomonadales</taxon>
        <taxon>Sphingosinicellaceae</taxon>
        <taxon>Sphingosinicella</taxon>
    </lineage>
</organism>
<reference evidence="2 3" key="1">
    <citation type="submission" date="2018-10" db="EMBL/GenBank/DDBJ databases">
        <title>Genomic Encyclopedia of Type Strains, Phase IV (KMG-IV): sequencing the most valuable type-strain genomes for metagenomic binning, comparative biology and taxonomic classification.</title>
        <authorList>
            <person name="Goeker M."/>
        </authorList>
    </citation>
    <scope>NUCLEOTIDE SEQUENCE [LARGE SCALE GENOMIC DNA]</scope>
    <source>
        <strain evidence="2 3">DSM 19791</strain>
    </source>
</reference>
<name>A0ABX9SZB7_SPHMI</name>
<feature type="domain" description="GST N-terminal" evidence="1">
    <location>
        <begin position="1"/>
        <end position="83"/>
    </location>
</feature>
<dbReference type="PANTHER" id="PTHR43968:SF6">
    <property type="entry name" value="GLUTATHIONE S-TRANSFERASE OMEGA"/>
    <property type="match status" value="1"/>
</dbReference>
<evidence type="ECO:0000313" key="2">
    <source>
        <dbReference type="EMBL" id="RKS89269.1"/>
    </source>
</evidence>
<dbReference type="CDD" id="cd03049">
    <property type="entry name" value="GST_N_3"/>
    <property type="match status" value="1"/>
</dbReference>
<dbReference type="SUPFAM" id="SSF47616">
    <property type="entry name" value="GST C-terminal domain-like"/>
    <property type="match status" value="1"/>
</dbReference>
<comment type="caution">
    <text evidence="2">The sequence shown here is derived from an EMBL/GenBank/DDBJ whole genome shotgun (WGS) entry which is preliminary data.</text>
</comment>
<proteinExistence type="predicted"/>
<dbReference type="PANTHER" id="PTHR43968">
    <property type="match status" value="1"/>
</dbReference>
<evidence type="ECO:0000259" key="1">
    <source>
        <dbReference type="PROSITE" id="PS50404"/>
    </source>
</evidence>
<dbReference type="EMBL" id="RBWX01000008">
    <property type="protein sequence ID" value="RKS89269.1"/>
    <property type="molecule type" value="Genomic_DNA"/>
</dbReference>
<protein>
    <submittedName>
        <fullName evidence="2">Glutathione S-transferase</fullName>
    </submittedName>
</protein>
<sequence>MQLLYSPTSPYARKVRMVLIELGLDREVQQIACDPMGEAAKLAELVAANPLGKVPVLILTDGLGVFDSRVICDHLDRLAPSRGLIPIAGAHRDRVLATQALADGILDAAFSTVVERRRPPEERSASWLARWEAAIRRSVAAMRNENAGEAPRDLGEIATAVALDYLLFRLPSLDWQSTNPAMADWLAGACAWRSFGATRPPAGV</sequence>
<dbReference type="Pfam" id="PF13409">
    <property type="entry name" value="GST_N_2"/>
    <property type="match status" value="1"/>
</dbReference>
<dbReference type="InterPro" id="IPR036282">
    <property type="entry name" value="Glutathione-S-Trfase_C_sf"/>
</dbReference>